<name>A0A9Q8T3N6_9PEZI</name>
<dbReference type="RefSeq" id="XP_049149929.1">
    <property type="nucleotide sequence ID" value="XM_049292783.1"/>
</dbReference>
<dbReference type="KEGG" id="clup:CLUP02_13846"/>
<dbReference type="GeneID" id="73347793"/>
<reference evidence="1" key="1">
    <citation type="journal article" date="2021" name="Mol. Plant Microbe Interact.">
        <title>Complete Genome Sequence of the Plant-Pathogenic Fungus Colletotrichum lupini.</title>
        <authorList>
            <person name="Baroncelli R."/>
            <person name="Pensec F."/>
            <person name="Da Lio D."/>
            <person name="Boufleur T."/>
            <person name="Vicente I."/>
            <person name="Sarrocco S."/>
            <person name="Picot A."/>
            <person name="Baraldi E."/>
            <person name="Sukno S."/>
            <person name="Thon M."/>
            <person name="Le Floch G."/>
        </authorList>
    </citation>
    <scope>NUCLEOTIDE SEQUENCE</scope>
    <source>
        <strain evidence="1">IMI 504893</strain>
    </source>
</reference>
<sequence length="123" mass="13900">MLNTVALSNGGLRHLLEYAISQREQTPGLTAQELFSLIMRSKDDLEKNKRILTSTDKKFFFAQSYQDYGRIQEEDGTCLDSTAVGPWRLGNDPIMILRNGLCHRAAPQNDRLDSRDAQGAKQK</sequence>
<gene>
    <name evidence="1" type="ORF">CLUP02_13846</name>
</gene>
<accession>A0A9Q8T3N6</accession>
<dbReference type="EMBL" id="CP019479">
    <property type="protein sequence ID" value="UQC88323.1"/>
    <property type="molecule type" value="Genomic_DNA"/>
</dbReference>
<evidence type="ECO:0000313" key="1">
    <source>
        <dbReference type="EMBL" id="UQC88323.1"/>
    </source>
</evidence>
<dbReference type="AlphaFoldDB" id="A0A9Q8T3N6"/>
<evidence type="ECO:0000313" key="2">
    <source>
        <dbReference type="Proteomes" id="UP000830671"/>
    </source>
</evidence>
<dbReference type="Proteomes" id="UP000830671">
    <property type="component" value="Chromosome 7"/>
</dbReference>
<keyword evidence="2" id="KW-1185">Reference proteome</keyword>
<organism evidence="1 2">
    <name type="scientific">Colletotrichum lupini</name>
    <dbReference type="NCBI Taxonomy" id="145971"/>
    <lineage>
        <taxon>Eukaryota</taxon>
        <taxon>Fungi</taxon>
        <taxon>Dikarya</taxon>
        <taxon>Ascomycota</taxon>
        <taxon>Pezizomycotina</taxon>
        <taxon>Sordariomycetes</taxon>
        <taxon>Hypocreomycetidae</taxon>
        <taxon>Glomerellales</taxon>
        <taxon>Glomerellaceae</taxon>
        <taxon>Colletotrichum</taxon>
        <taxon>Colletotrichum acutatum species complex</taxon>
    </lineage>
</organism>
<proteinExistence type="predicted"/>
<protein>
    <submittedName>
        <fullName evidence="1">Uncharacterized protein</fullName>
    </submittedName>
</protein>